<gene>
    <name evidence="1 2" type="primary">rlmJ</name>
    <name evidence="2" type="ORF">QC820_12690</name>
</gene>
<name>A0ABU1GQ65_9GAMM</name>
<reference evidence="2 3" key="1">
    <citation type="submission" date="2023-04" db="EMBL/GenBank/DDBJ databases">
        <title>A long-awaited taxogenomic arrangement of the family Halomonadaceae.</title>
        <authorList>
            <person name="De La Haba R."/>
            <person name="Chuvochina M."/>
            <person name="Wittouck S."/>
            <person name="Arahal D.R."/>
            <person name="Sanchez-Porro C."/>
            <person name="Hugenholtz P."/>
            <person name="Ventosa A."/>
        </authorList>
    </citation>
    <scope>NUCLEOTIDE SEQUENCE [LARGE SCALE GENOMIC DNA]</scope>
    <source>
        <strain evidence="2 3">DSM 17332</strain>
    </source>
</reference>
<feature type="site" description="Interaction with substrate rRNA" evidence="1">
    <location>
        <position position="4"/>
    </location>
</feature>
<dbReference type="PANTHER" id="PTHR37426">
    <property type="entry name" value="RIBOSOMAL RNA LARGE SUBUNIT METHYLTRANSFERASE J"/>
    <property type="match status" value="1"/>
</dbReference>
<feature type="binding site" evidence="1">
    <location>
        <begin position="146"/>
        <end position="147"/>
    </location>
    <ligand>
        <name>S-adenosyl-L-methionine</name>
        <dbReference type="ChEBI" id="CHEBI:59789"/>
    </ligand>
</feature>
<protein>
    <recommendedName>
        <fullName evidence="1">Ribosomal RNA large subunit methyltransferase J</fullName>
        <ecNumber evidence="1">2.1.1.266</ecNumber>
    </recommendedName>
    <alternativeName>
        <fullName evidence="1">23S rRNA (adenine(2030)-N6)-methyltransferase</fullName>
    </alternativeName>
    <alternativeName>
        <fullName evidence="1">23S rRNA m6A2030 methyltransferase</fullName>
    </alternativeName>
</protein>
<comment type="similarity">
    <text evidence="1">Belongs to the RlmJ family.</text>
</comment>
<evidence type="ECO:0000313" key="3">
    <source>
        <dbReference type="Proteomes" id="UP001252270"/>
    </source>
</evidence>
<feature type="binding site" evidence="1">
    <location>
        <position position="122"/>
    </location>
    <ligand>
        <name>S-adenosyl-L-methionine</name>
        <dbReference type="ChEBI" id="CHEBI:59789"/>
    </ligand>
</feature>
<feature type="active site" description="Proton acceptor" evidence="1">
    <location>
        <position position="167"/>
    </location>
</feature>
<keyword evidence="1" id="KW-0698">rRNA processing</keyword>
<dbReference type="RefSeq" id="WP_309637220.1">
    <property type="nucleotide sequence ID" value="NZ_JARWAL010000011.1"/>
</dbReference>
<dbReference type="EMBL" id="JARWAL010000011">
    <property type="protein sequence ID" value="MDR5893667.1"/>
    <property type="molecule type" value="Genomic_DNA"/>
</dbReference>
<dbReference type="Proteomes" id="UP001252270">
    <property type="component" value="Unassembled WGS sequence"/>
</dbReference>
<dbReference type="SUPFAM" id="SSF53335">
    <property type="entry name" value="S-adenosyl-L-methionine-dependent methyltransferases"/>
    <property type="match status" value="1"/>
</dbReference>
<comment type="caution">
    <text evidence="2">The sequence shown here is derived from an EMBL/GenBank/DDBJ whole genome shotgun (WGS) entry which is preliminary data.</text>
</comment>
<dbReference type="Gene3D" id="3.40.50.150">
    <property type="entry name" value="Vaccinia Virus protein VP39"/>
    <property type="match status" value="1"/>
</dbReference>
<feature type="binding site" evidence="1">
    <location>
        <position position="19"/>
    </location>
    <ligand>
        <name>S-adenosyl-L-methionine</name>
        <dbReference type="ChEBI" id="CHEBI:59789"/>
    </ligand>
</feature>
<evidence type="ECO:0000313" key="2">
    <source>
        <dbReference type="EMBL" id="MDR5893667.1"/>
    </source>
</evidence>
<feature type="binding site" evidence="1">
    <location>
        <position position="167"/>
    </location>
    <ligand>
        <name>S-adenosyl-L-methionine</name>
        <dbReference type="ChEBI" id="CHEBI:59789"/>
    </ligand>
</feature>
<dbReference type="Pfam" id="PF04378">
    <property type="entry name" value="RsmJ"/>
    <property type="match status" value="1"/>
</dbReference>
<organism evidence="2 3">
    <name type="scientific">Halomonas mongoliensis</name>
    <dbReference type="NCBI Taxonomy" id="321265"/>
    <lineage>
        <taxon>Bacteria</taxon>
        <taxon>Pseudomonadati</taxon>
        <taxon>Pseudomonadota</taxon>
        <taxon>Gammaproteobacteria</taxon>
        <taxon>Oceanospirillales</taxon>
        <taxon>Halomonadaceae</taxon>
        <taxon>Halomonas</taxon>
    </lineage>
</organism>
<proteinExistence type="inferred from homology"/>
<keyword evidence="1" id="KW-0949">S-adenosyl-L-methionine</keyword>
<dbReference type="PANTHER" id="PTHR37426:SF1">
    <property type="entry name" value="RIBOSOMAL RNA LARGE SUBUNIT METHYLTRANSFERASE J"/>
    <property type="match status" value="1"/>
</dbReference>
<sequence length="282" mass="32251">MLSYQHAYHAGNFADVHKHLTLHAVIDHLLRKKSPITYIDTHAGRGLYPLDAAETTRLQEYREGVAPLWSARETREGGTLLVEWLTALAAAQPDPRRLTHYPGSPWWMGQRLRAQDQQWLFELHPGEHEHLSQQPFPAAVQRIHGDGLKGLRERLPVRTPRLCVLIDPSYERKEEYLEVAETVLAAMRKARHAVVLVWYPLLPAGRHRELLESLRDGGLRKVWYGEFSRRTPAQEERGMYGSGMLVVNPPWGLDERLAEAMAPVVARLGSPGSYRSGWWVEE</sequence>
<accession>A0ABU1GQ65</accession>
<keyword evidence="3" id="KW-1185">Reference proteome</keyword>
<feature type="binding site" evidence="1">
    <location>
        <position position="104"/>
    </location>
    <ligand>
        <name>S-adenosyl-L-methionine</name>
        <dbReference type="ChEBI" id="CHEBI:59789"/>
    </ligand>
</feature>
<comment type="function">
    <text evidence="1">Specifically methylates the adenine in position 2030 of 23S rRNA.</text>
</comment>
<feature type="binding site" evidence="1">
    <location>
        <position position="42"/>
    </location>
    <ligand>
        <name>S-adenosyl-L-methionine</name>
        <dbReference type="ChEBI" id="CHEBI:59789"/>
    </ligand>
</feature>
<dbReference type="InterPro" id="IPR029063">
    <property type="entry name" value="SAM-dependent_MTases_sf"/>
</dbReference>
<evidence type="ECO:0000256" key="1">
    <source>
        <dbReference type="HAMAP-Rule" id="MF_00934"/>
    </source>
</evidence>
<keyword evidence="1" id="KW-0808">Transferase</keyword>
<dbReference type="EC" id="2.1.1.266" evidence="1"/>
<keyword evidence="1" id="KW-0489">Methyltransferase</keyword>
<dbReference type="HAMAP" id="MF_00934">
    <property type="entry name" value="23SrRNA_methyltr_J"/>
    <property type="match status" value="1"/>
</dbReference>
<comment type="catalytic activity">
    <reaction evidence="1">
        <text>adenosine(2030) in 23S rRNA + S-adenosyl-L-methionine = N(6)-methyladenosine(2030) in 23S rRNA + S-adenosyl-L-homocysteine + H(+)</text>
        <dbReference type="Rhea" id="RHEA:43736"/>
        <dbReference type="Rhea" id="RHEA-COMP:10668"/>
        <dbReference type="Rhea" id="RHEA-COMP:10669"/>
        <dbReference type="ChEBI" id="CHEBI:15378"/>
        <dbReference type="ChEBI" id="CHEBI:57856"/>
        <dbReference type="ChEBI" id="CHEBI:59789"/>
        <dbReference type="ChEBI" id="CHEBI:74411"/>
        <dbReference type="ChEBI" id="CHEBI:74449"/>
        <dbReference type="EC" id="2.1.1.266"/>
    </reaction>
</comment>
<comment type="subunit">
    <text evidence="1">Monomer.</text>
</comment>
<keyword evidence="1" id="KW-0694">RNA-binding</keyword>
<dbReference type="InterPro" id="IPR007473">
    <property type="entry name" value="RlmJ"/>
</dbReference>